<keyword evidence="1" id="KW-0732">Signal</keyword>
<organism evidence="3 4">
    <name type="scientific">Algibacter lectus</name>
    <dbReference type="NCBI Taxonomy" id="221126"/>
    <lineage>
        <taxon>Bacteria</taxon>
        <taxon>Pseudomonadati</taxon>
        <taxon>Bacteroidota</taxon>
        <taxon>Flavobacteriia</taxon>
        <taxon>Flavobacteriales</taxon>
        <taxon>Flavobacteriaceae</taxon>
        <taxon>Algibacter</taxon>
    </lineage>
</organism>
<accession>A0A090VJI0</accession>
<name>A0A090VJI0_9FLAO</name>
<dbReference type="Pfam" id="PF08522">
    <property type="entry name" value="BT_3987-like_N"/>
    <property type="match status" value="1"/>
</dbReference>
<evidence type="ECO:0000259" key="2">
    <source>
        <dbReference type="Pfam" id="PF08522"/>
    </source>
</evidence>
<feature type="signal peptide" evidence="1">
    <location>
        <begin position="1"/>
        <end position="32"/>
    </location>
</feature>
<feature type="domain" description="BT-3987-like N-terminal" evidence="2">
    <location>
        <begin position="50"/>
        <end position="164"/>
    </location>
</feature>
<dbReference type="EMBL" id="BBNQ01000016">
    <property type="protein sequence ID" value="GAL64218.1"/>
    <property type="molecule type" value="Genomic_DNA"/>
</dbReference>
<comment type="caution">
    <text evidence="3">The sequence shown here is derived from an EMBL/GenBank/DDBJ whole genome shotgun (WGS) entry which is preliminary data.</text>
</comment>
<dbReference type="AlphaFoldDB" id="A0A090VJI0"/>
<dbReference type="InterPro" id="IPR013728">
    <property type="entry name" value="BT_3987-like_N"/>
</dbReference>
<proteinExistence type="predicted"/>
<sequence length="311" mass="33742">MVKNNKIKIMKKNKLKSITQSFALLLVIVLGAASCSYDDFVENEFEFTSVYLPKAEIDRTFIMGEGMQIGVGVVLGGRLSNTENVEVTFSLDDALVTDAGNTVLPSNYYSLVDSEGNPADNKIIIPAGKTQGFVYVKADSINFLADPVSLGNNYALGFRLENVVKADSILEDLKSSVISFSYINQLYGNYIQTGQFEKTNGTTETVVYPGGITDDLELTMVAPNTLVCNGIADLRGADKKMNIIIADDNTITIDTASGGVAITDDGGSSYNPETRELILNYSFDFNGVSYVAKDVFDFRNRVVDGVNQIGI</sequence>
<dbReference type="Gene3D" id="2.60.40.1740">
    <property type="entry name" value="hypothetical protein (bacova_03559)"/>
    <property type="match status" value="1"/>
</dbReference>
<evidence type="ECO:0000313" key="3">
    <source>
        <dbReference type="EMBL" id="GAL64218.1"/>
    </source>
</evidence>
<evidence type="ECO:0000313" key="4">
    <source>
        <dbReference type="Proteomes" id="UP000029644"/>
    </source>
</evidence>
<evidence type="ECO:0000256" key="1">
    <source>
        <dbReference type="SAM" id="SignalP"/>
    </source>
</evidence>
<dbReference type="Proteomes" id="UP000029644">
    <property type="component" value="Unassembled WGS sequence"/>
</dbReference>
<dbReference type="PROSITE" id="PS51257">
    <property type="entry name" value="PROKAR_LIPOPROTEIN"/>
    <property type="match status" value="1"/>
</dbReference>
<protein>
    <recommendedName>
        <fullName evidence="2">BT-3987-like N-terminal domain-containing protein</fullName>
    </recommendedName>
</protein>
<feature type="chain" id="PRO_5001865682" description="BT-3987-like N-terminal domain-containing protein" evidence="1">
    <location>
        <begin position="33"/>
        <end position="311"/>
    </location>
</feature>
<reference evidence="3 4" key="1">
    <citation type="journal article" date="2014" name="Genome Announc.">
        <title>Draft Genome Sequences of Marine Flavobacterium Algibacter lectus Strains SS8 and NR4.</title>
        <authorList>
            <person name="Takatani N."/>
            <person name="Nakanishi M."/>
            <person name="Meirelles P."/>
            <person name="Mino S."/>
            <person name="Suda W."/>
            <person name="Oshima K."/>
            <person name="Hattori M."/>
            <person name="Ohkuma M."/>
            <person name="Hosokawa M."/>
            <person name="Miyashita K."/>
            <person name="Thompson F.L."/>
            <person name="Niwa A."/>
            <person name="Sawabe T."/>
            <person name="Sawabe T."/>
        </authorList>
    </citation>
    <scope>NUCLEOTIDE SEQUENCE [LARGE SCALE GENOMIC DNA]</scope>
    <source>
        <strain evidence="3 4">JCM 19300</strain>
    </source>
</reference>
<gene>
    <name evidence="3" type="ORF">JCM19300_2371</name>
</gene>